<evidence type="ECO:0000313" key="2">
    <source>
        <dbReference type="EMBL" id="KAF2646548.1"/>
    </source>
</evidence>
<evidence type="ECO:0000256" key="1">
    <source>
        <dbReference type="SAM" id="MobiDB-lite"/>
    </source>
</evidence>
<reference evidence="2" key="1">
    <citation type="journal article" date="2020" name="Stud. Mycol.">
        <title>101 Dothideomycetes genomes: a test case for predicting lifestyles and emergence of pathogens.</title>
        <authorList>
            <person name="Haridas S."/>
            <person name="Albert R."/>
            <person name="Binder M."/>
            <person name="Bloem J."/>
            <person name="Labutti K."/>
            <person name="Salamov A."/>
            <person name="Andreopoulos B."/>
            <person name="Baker S."/>
            <person name="Barry K."/>
            <person name="Bills G."/>
            <person name="Bluhm B."/>
            <person name="Cannon C."/>
            <person name="Castanera R."/>
            <person name="Culley D."/>
            <person name="Daum C."/>
            <person name="Ezra D."/>
            <person name="Gonzalez J."/>
            <person name="Henrissat B."/>
            <person name="Kuo A."/>
            <person name="Liang C."/>
            <person name="Lipzen A."/>
            <person name="Lutzoni F."/>
            <person name="Magnuson J."/>
            <person name="Mondo S."/>
            <person name="Nolan M."/>
            <person name="Ohm R."/>
            <person name="Pangilinan J."/>
            <person name="Park H.-J."/>
            <person name="Ramirez L."/>
            <person name="Alfaro M."/>
            <person name="Sun H."/>
            <person name="Tritt A."/>
            <person name="Yoshinaga Y."/>
            <person name="Zwiers L.-H."/>
            <person name="Turgeon B."/>
            <person name="Goodwin S."/>
            <person name="Spatafora J."/>
            <person name="Crous P."/>
            <person name="Grigoriev I."/>
        </authorList>
    </citation>
    <scope>NUCLEOTIDE SEQUENCE</scope>
    <source>
        <strain evidence="2">CBS 473.64</strain>
    </source>
</reference>
<dbReference type="AlphaFoldDB" id="A0A6A6SJI1"/>
<feature type="region of interest" description="Disordered" evidence="1">
    <location>
        <begin position="94"/>
        <end position="143"/>
    </location>
</feature>
<accession>A0A6A6SJI1</accession>
<keyword evidence="3" id="KW-1185">Reference proteome</keyword>
<feature type="compositionally biased region" description="Low complexity" evidence="1">
    <location>
        <begin position="102"/>
        <end position="111"/>
    </location>
</feature>
<feature type="compositionally biased region" description="Gly residues" evidence="1">
    <location>
        <begin position="112"/>
        <end position="124"/>
    </location>
</feature>
<gene>
    <name evidence="2" type="ORF">P280DRAFT_512718</name>
</gene>
<evidence type="ECO:0000313" key="3">
    <source>
        <dbReference type="Proteomes" id="UP000799753"/>
    </source>
</evidence>
<dbReference type="EMBL" id="MU006776">
    <property type="protein sequence ID" value="KAF2646548.1"/>
    <property type="molecule type" value="Genomic_DNA"/>
</dbReference>
<dbReference type="OrthoDB" id="10638888at2759"/>
<organism evidence="2 3">
    <name type="scientific">Massarina eburnea CBS 473.64</name>
    <dbReference type="NCBI Taxonomy" id="1395130"/>
    <lineage>
        <taxon>Eukaryota</taxon>
        <taxon>Fungi</taxon>
        <taxon>Dikarya</taxon>
        <taxon>Ascomycota</taxon>
        <taxon>Pezizomycotina</taxon>
        <taxon>Dothideomycetes</taxon>
        <taxon>Pleosporomycetidae</taxon>
        <taxon>Pleosporales</taxon>
        <taxon>Massarineae</taxon>
        <taxon>Massarinaceae</taxon>
        <taxon>Massarina</taxon>
    </lineage>
</organism>
<sequence>MAEANANLLQWAAELSAYSTTLQQVSASLATIAQSLTSEAAEIAEERARLIKIAEDAAKANHVNVGVNVGVGGCIHTRHPLCGACASQGADPPVESAVSAIGAPPASNTAGSGAGNGRGSGWGPGDNVHASFNVNWGSPIGKR</sequence>
<name>A0A6A6SJI1_9PLEO</name>
<dbReference type="Proteomes" id="UP000799753">
    <property type="component" value="Unassembled WGS sequence"/>
</dbReference>
<protein>
    <submittedName>
        <fullName evidence="2">Uncharacterized protein</fullName>
    </submittedName>
</protein>
<proteinExistence type="predicted"/>